<dbReference type="GO" id="GO:0040029">
    <property type="term" value="P:epigenetic regulation of gene expression"/>
    <property type="evidence" value="ECO:0007669"/>
    <property type="project" value="TreeGrafter"/>
</dbReference>
<dbReference type="InterPro" id="IPR037138">
    <property type="entry name" value="His_deacetylse_dom_sf"/>
</dbReference>
<proteinExistence type="inferred from homology"/>
<comment type="pathway">
    <text evidence="1">Ketone degradation; acetoin degradation.</text>
</comment>
<dbReference type="GO" id="GO:0045150">
    <property type="term" value="P:acetoin catabolic process"/>
    <property type="evidence" value="ECO:0007669"/>
    <property type="project" value="UniProtKB-UniPathway"/>
</dbReference>
<gene>
    <name evidence="7" type="ORF">C8E99_1825</name>
</gene>
<evidence type="ECO:0000256" key="2">
    <source>
        <dbReference type="ARBA" id="ARBA00005947"/>
    </source>
</evidence>
<dbReference type="InterPro" id="IPR000286">
    <property type="entry name" value="HDACs"/>
</dbReference>
<dbReference type="PRINTS" id="PR01272">
    <property type="entry name" value="ACUCPROTEIN"/>
</dbReference>
<evidence type="ECO:0000313" key="8">
    <source>
        <dbReference type="Proteomes" id="UP000256727"/>
    </source>
</evidence>
<comment type="caution">
    <text evidence="7">The sequence shown here is derived from an EMBL/GenBank/DDBJ whole genome shotgun (WGS) entry which is preliminary data.</text>
</comment>
<sequence length="454" mass="47849">MTSSPAGGDAGSIVCVVMTNTPSDATGTVPGPEPSAVSSPAPRAAPVPAPAGRPSTATAVVWDEALLGYKFSTAHPMAPVRLDLTHRLSQALGLFDRPGVSLIKPEVASDEVLASVHDLEYIRAVRAVSTGEMAEDLERGLGNDDNPVFPHIHEASARILGGSVAAAEAIWAGEVRHAVNFAGGLHHANRGKASGFCIYNDCAAAIQRLLDRGAERVAYVDLDAHHGDGVESIFWNDPRVLTISVHETGISLFPGSGFANDSGGPEALGSAVNVALPPGTGDAGYLRATHAVVPQLLRAFDPQVLVTQHGCDGHGEDPLTNLRMSVEGQRQLALDAADWARDFAGDRWLATGGGGYSPFSVVPRTWTHLVAAATGQPLRTSTVIPQSWRDYAARAAGLGPGEGMAGIPDTMSDGVDVWWRSWEVGYDPSDPVDQTIMATRKEIFPYHGLDPWFD</sequence>
<dbReference type="Proteomes" id="UP000256727">
    <property type="component" value="Unassembled WGS sequence"/>
</dbReference>
<dbReference type="InterPro" id="IPR023696">
    <property type="entry name" value="Ureohydrolase_dom_sf"/>
</dbReference>
<keyword evidence="4" id="KW-0006">Acetoin catabolism</keyword>
<evidence type="ECO:0000256" key="3">
    <source>
        <dbReference type="ARBA" id="ARBA00020218"/>
    </source>
</evidence>
<name>A0A3D9LC71_9MICC</name>
<dbReference type="PANTHER" id="PTHR10625:SF10">
    <property type="entry name" value="HISTONE DEACETYLASE HDAC1"/>
    <property type="match status" value="1"/>
</dbReference>
<dbReference type="GO" id="GO:0004407">
    <property type="term" value="F:histone deacetylase activity"/>
    <property type="evidence" value="ECO:0007669"/>
    <property type="project" value="TreeGrafter"/>
</dbReference>
<organism evidence="7 8">
    <name type="scientific">Citricoccus muralis</name>
    <dbReference type="NCBI Taxonomy" id="169134"/>
    <lineage>
        <taxon>Bacteria</taxon>
        <taxon>Bacillati</taxon>
        <taxon>Actinomycetota</taxon>
        <taxon>Actinomycetes</taxon>
        <taxon>Micrococcales</taxon>
        <taxon>Micrococcaceae</taxon>
        <taxon>Citricoccus</taxon>
    </lineage>
</organism>
<accession>A0A3D9LC71</accession>
<evidence type="ECO:0000259" key="6">
    <source>
        <dbReference type="Pfam" id="PF00850"/>
    </source>
</evidence>
<feature type="region of interest" description="Disordered" evidence="5">
    <location>
        <begin position="24"/>
        <end position="53"/>
    </location>
</feature>
<evidence type="ECO:0000256" key="5">
    <source>
        <dbReference type="SAM" id="MobiDB-lite"/>
    </source>
</evidence>
<evidence type="ECO:0000313" key="7">
    <source>
        <dbReference type="EMBL" id="REE04001.1"/>
    </source>
</evidence>
<dbReference type="AlphaFoldDB" id="A0A3D9LC71"/>
<dbReference type="PANTHER" id="PTHR10625">
    <property type="entry name" value="HISTONE DEACETYLASE HDAC1-RELATED"/>
    <property type="match status" value="1"/>
</dbReference>
<dbReference type="Pfam" id="PF00850">
    <property type="entry name" value="Hist_deacetyl"/>
    <property type="match status" value="1"/>
</dbReference>
<dbReference type="InterPro" id="IPR023801">
    <property type="entry name" value="His_deacetylse_dom"/>
</dbReference>
<dbReference type="SUPFAM" id="SSF52768">
    <property type="entry name" value="Arginase/deacetylase"/>
    <property type="match status" value="1"/>
</dbReference>
<feature type="domain" description="Histone deacetylase" evidence="6">
    <location>
        <begin position="75"/>
        <end position="372"/>
    </location>
</feature>
<dbReference type="EMBL" id="QREH01000001">
    <property type="protein sequence ID" value="REE04001.1"/>
    <property type="molecule type" value="Genomic_DNA"/>
</dbReference>
<reference evidence="7 8" key="1">
    <citation type="submission" date="2018-07" db="EMBL/GenBank/DDBJ databases">
        <title>Sequencing the genomes of 1000 actinobacteria strains.</title>
        <authorList>
            <person name="Klenk H.-P."/>
        </authorList>
    </citation>
    <scope>NUCLEOTIDE SEQUENCE [LARGE SCALE GENOMIC DNA]</scope>
    <source>
        <strain evidence="7 8">DSM 14442</strain>
    </source>
</reference>
<dbReference type="Gene3D" id="3.40.800.20">
    <property type="entry name" value="Histone deacetylase domain"/>
    <property type="match status" value="1"/>
</dbReference>
<dbReference type="PRINTS" id="PR01270">
    <property type="entry name" value="HDASUPER"/>
</dbReference>
<keyword evidence="8" id="KW-1185">Reference proteome</keyword>
<evidence type="ECO:0000256" key="1">
    <source>
        <dbReference type="ARBA" id="ARBA00005101"/>
    </source>
</evidence>
<dbReference type="InterPro" id="IPR003085">
    <property type="entry name" value="AcuC"/>
</dbReference>
<dbReference type="CDD" id="cd09994">
    <property type="entry name" value="HDAC_AcuC_like"/>
    <property type="match status" value="1"/>
</dbReference>
<protein>
    <recommendedName>
        <fullName evidence="3">Acetoin utilization protein AcuC</fullName>
    </recommendedName>
</protein>
<evidence type="ECO:0000256" key="4">
    <source>
        <dbReference type="ARBA" id="ARBA00022627"/>
    </source>
</evidence>
<comment type="similarity">
    <text evidence="2">Belongs to the histone deacetylase family.</text>
</comment>
<dbReference type="UniPathway" id="UPA00040"/>